<evidence type="ECO:0000256" key="1">
    <source>
        <dbReference type="SAM" id="MobiDB-lite"/>
    </source>
</evidence>
<organism evidence="3 4">
    <name type="scientific">Deinococcus psychrotolerans</name>
    <dbReference type="NCBI Taxonomy" id="2489213"/>
    <lineage>
        <taxon>Bacteria</taxon>
        <taxon>Thermotogati</taxon>
        <taxon>Deinococcota</taxon>
        <taxon>Deinococci</taxon>
        <taxon>Deinococcales</taxon>
        <taxon>Deinococcaceae</taxon>
        <taxon>Deinococcus</taxon>
    </lineage>
</organism>
<accession>A0A3G8YD83</accession>
<dbReference type="InterPro" id="IPR050177">
    <property type="entry name" value="Lipid_A_modif_metabolic_enz"/>
</dbReference>
<reference evidence="3 4" key="1">
    <citation type="submission" date="2018-11" db="EMBL/GenBank/DDBJ databases">
        <title>Deinococcus shelandsis sp. nov., isolated from South Shetland Islands soil of Antarctica.</title>
        <authorList>
            <person name="Tian J."/>
        </authorList>
    </citation>
    <scope>NUCLEOTIDE SEQUENCE [LARGE SCALE GENOMIC DNA]</scope>
    <source>
        <strain evidence="3 4">S14-83T</strain>
    </source>
</reference>
<name>A0A3G8YD83_9DEIO</name>
<feature type="region of interest" description="Disordered" evidence="1">
    <location>
        <begin position="295"/>
        <end position="317"/>
    </location>
</feature>
<dbReference type="PANTHER" id="PTHR43245">
    <property type="entry name" value="BIFUNCTIONAL POLYMYXIN RESISTANCE PROTEIN ARNA"/>
    <property type="match status" value="1"/>
</dbReference>
<dbReference type="Proteomes" id="UP000276417">
    <property type="component" value="Chromosome 1"/>
</dbReference>
<sequence>MNFLVLGGTRFVGRQIVLELLGRGHRVSILTRGQTDDDLPPEVERLRGDRDAGDLSALTGRTWDACLDVSGYVPRVVTQSAELLKDAVKRYLFISTVSVYADGQSGPITEDSALAVLEDSKSENIQADYGALKVVCEAQVQRIYGERATTIRPGLVAGPFDHTGRFTYWVLRAESSGAALAPGDGQDITQVIDARDLAAFVAHLLEHHTPGIFNAVGEPITFAAFLAGVSAGVDAHPDWHWISQADQQRLAAGESWPIYSHREPILNIEPVRAKAAGLKLRPLSDTARDTLAWAKQSGVEGTGPSAEREAALLSQLS</sequence>
<dbReference type="InterPro" id="IPR036291">
    <property type="entry name" value="NAD(P)-bd_dom_sf"/>
</dbReference>
<dbReference type="EMBL" id="CP034183">
    <property type="protein sequence ID" value="AZI42820.1"/>
    <property type="molecule type" value="Genomic_DNA"/>
</dbReference>
<evidence type="ECO:0000313" key="3">
    <source>
        <dbReference type="EMBL" id="AZI42820.1"/>
    </source>
</evidence>
<evidence type="ECO:0000313" key="4">
    <source>
        <dbReference type="Proteomes" id="UP000276417"/>
    </source>
</evidence>
<dbReference type="KEGG" id="dph:EHF33_08715"/>
<gene>
    <name evidence="3" type="ORF">EHF33_08715</name>
</gene>
<dbReference type="SUPFAM" id="SSF51735">
    <property type="entry name" value="NAD(P)-binding Rossmann-fold domains"/>
    <property type="match status" value="1"/>
</dbReference>
<dbReference type="AlphaFoldDB" id="A0A3G8YD83"/>
<keyword evidence="4" id="KW-1185">Reference proteome</keyword>
<feature type="domain" description="NAD-dependent epimerase/dehydratase" evidence="2">
    <location>
        <begin position="84"/>
        <end position="214"/>
    </location>
</feature>
<dbReference type="PANTHER" id="PTHR43245:SF13">
    <property type="entry name" value="UDP-D-APIOSE_UDP-D-XYLOSE SYNTHASE 2"/>
    <property type="match status" value="1"/>
</dbReference>
<proteinExistence type="predicted"/>
<evidence type="ECO:0000259" key="2">
    <source>
        <dbReference type="Pfam" id="PF01370"/>
    </source>
</evidence>
<dbReference type="Gene3D" id="3.40.50.720">
    <property type="entry name" value="NAD(P)-binding Rossmann-like Domain"/>
    <property type="match status" value="1"/>
</dbReference>
<dbReference type="InterPro" id="IPR001509">
    <property type="entry name" value="Epimerase_deHydtase"/>
</dbReference>
<dbReference type="OrthoDB" id="9809586at2"/>
<dbReference type="Pfam" id="PF01370">
    <property type="entry name" value="Epimerase"/>
    <property type="match status" value="1"/>
</dbReference>
<dbReference type="RefSeq" id="WP_124870156.1">
    <property type="nucleotide sequence ID" value="NZ_CP034183.1"/>
</dbReference>
<protein>
    <submittedName>
        <fullName evidence="3">NAD-dependent epimerase/dehydratase family protein</fullName>
    </submittedName>
</protein>